<feature type="transmembrane region" description="Helical" evidence="7">
    <location>
        <begin position="45"/>
        <end position="65"/>
    </location>
</feature>
<evidence type="ECO:0000256" key="4">
    <source>
        <dbReference type="ARBA" id="ARBA00022989"/>
    </source>
</evidence>
<dbReference type="EMBL" id="LNIX01000003">
    <property type="protein sequence ID" value="OXA57719.1"/>
    <property type="molecule type" value="Genomic_DNA"/>
</dbReference>
<dbReference type="OrthoDB" id="6625921at2759"/>
<gene>
    <name evidence="8" type="ORF">Fcan01_07447</name>
</gene>
<evidence type="ECO:0000256" key="3">
    <source>
        <dbReference type="ARBA" id="ARBA00022692"/>
    </source>
</evidence>
<feature type="transmembrane region" description="Helical" evidence="7">
    <location>
        <begin position="295"/>
        <end position="313"/>
    </location>
</feature>
<keyword evidence="6 8" id="KW-0675">Receptor</keyword>
<evidence type="ECO:0000256" key="1">
    <source>
        <dbReference type="ARBA" id="ARBA00004651"/>
    </source>
</evidence>
<dbReference type="Proteomes" id="UP000198287">
    <property type="component" value="Unassembled WGS sequence"/>
</dbReference>
<comment type="subcellular location">
    <subcellularLocation>
        <location evidence="1">Cell membrane</location>
        <topology evidence="1">Multi-pass membrane protein</topology>
    </subcellularLocation>
</comment>
<evidence type="ECO:0000313" key="9">
    <source>
        <dbReference type="Proteomes" id="UP000198287"/>
    </source>
</evidence>
<dbReference type="Pfam" id="PF08395">
    <property type="entry name" value="7tm_7"/>
    <property type="match status" value="1"/>
</dbReference>
<sequence length="431" mass="47925">MGRRCLCDTIKPILKLSQLLGVIPLNLDHEKNSAGEKTGSCELTFNWKSLSTFLNTSFIFFFLLISPIAHSEIRDRMSIVFSGTDLYAFSLQTVAMVLETTILLTVGRLYQGKFSRGWSSLNEVFHAICDSADDLKQIKLGSYITALIIMMEGVFFFIFMYLTSHRVLLYQSCTALLIGTFVISLTLIIPYIMSTLFLFICLLIRSHFLKISEMLKTVVTKQNSPKLSSKIDALRILHEQLCQTVTYFEDFFGFQVLLTLCTCCFTVTVGAYACIIHDTSSPQGKELTGAWGMQLYCAAIFILLILISGQLVTNAAASPGPVLNAIPLTELDQLSQIQVTAFLSKISAFPTKMSAVKITTISTTFLASAATNITTYLLVLMQFKLSVENRFDDDVENLTSQVGGFEMDPSTEPIFYNVTTPESLAFLTESL</sequence>
<evidence type="ECO:0000256" key="5">
    <source>
        <dbReference type="ARBA" id="ARBA00023136"/>
    </source>
</evidence>
<evidence type="ECO:0000256" key="6">
    <source>
        <dbReference type="ARBA" id="ARBA00023170"/>
    </source>
</evidence>
<reference evidence="8 9" key="1">
    <citation type="submission" date="2015-12" db="EMBL/GenBank/DDBJ databases">
        <title>The genome of Folsomia candida.</title>
        <authorList>
            <person name="Faddeeva A."/>
            <person name="Derks M.F."/>
            <person name="Anvar Y."/>
            <person name="Smit S."/>
            <person name="Van Straalen N."/>
            <person name="Roelofs D."/>
        </authorList>
    </citation>
    <scope>NUCLEOTIDE SEQUENCE [LARGE SCALE GENOMIC DNA]</scope>
    <source>
        <strain evidence="8 9">VU population</strain>
        <tissue evidence="8">Whole body</tissue>
    </source>
</reference>
<evidence type="ECO:0000256" key="7">
    <source>
        <dbReference type="SAM" id="Phobius"/>
    </source>
</evidence>
<proteinExistence type="predicted"/>
<dbReference type="GO" id="GO:0050909">
    <property type="term" value="P:sensory perception of taste"/>
    <property type="evidence" value="ECO:0007669"/>
    <property type="project" value="InterPro"/>
</dbReference>
<keyword evidence="4 7" id="KW-1133">Transmembrane helix</keyword>
<evidence type="ECO:0000313" key="8">
    <source>
        <dbReference type="EMBL" id="OXA57719.1"/>
    </source>
</evidence>
<keyword evidence="3 7" id="KW-0812">Transmembrane</keyword>
<dbReference type="PANTHER" id="PTHR21421:SF29">
    <property type="entry name" value="GUSTATORY RECEPTOR 5A FOR TREHALOSE-RELATED"/>
    <property type="match status" value="1"/>
</dbReference>
<keyword evidence="9" id="KW-1185">Reference proteome</keyword>
<comment type="caution">
    <text evidence="8">The sequence shown here is derived from an EMBL/GenBank/DDBJ whole genome shotgun (WGS) entry which is preliminary data.</text>
</comment>
<dbReference type="OMA" id="ICKIVEA"/>
<feature type="transmembrane region" description="Helical" evidence="7">
    <location>
        <begin position="140"/>
        <end position="162"/>
    </location>
</feature>
<feature type="transmembrane region" description="Helical" evidence="7">
    <location>
        <begin position="86"/>
        <end position="110"/>
    </location>
</feature>
<dbReference type="GO" id="GO:0038023">
    <property type="term" value="F:signaling receptor activity"/>
    <property type="evidence" value="ECO:0007669"/>
    <property type="project" value="UniProtKB-ARBA"/>
</dbReference>
<evidence type="ECO:0000256" key="2">
    <source>
        <dbReference type="ARBA" id="ARBA00022475"/>
    </source>
</evidence>
<accession>A0A226EJT6</accession>
<dbReference type="GO" id="GO:0005886">
    <property type="term" value="C:plasma membrane"/>
    <property type="evidence" value="ECO:0007669"/>
    <property type="project" value="UniProtKB-SubCell"/>
</dbReference>
<organism evidence="8 9">
    <name type="scientific">Folsomia candida</name>
    <name type="common">Springtail</name>
    <dbReference type="NCBI Taxonomy" id="158441"/>
    <lineage>
        <taxon>Eukaryota</taxon>
        <taxon>Metazoa</taxon>
        <taxon>Ecdysozoa</taxon>
        <taxon>Arthropoda</taxon>
        <taxon>Hexapoda</taxon>
        <taxon>Collembola</taxon>
        <taxon>Entomobryomorpha</taxon>
        <taxon>Isotomoidea</taxon>
        <taxon>Isotomidae</taxon>
        <taxon>Proisotominae</taxon>
        <taxon>Folsomia</taxon>
    </lineage>
</organism>
<keyword evidence="5 7" id="KW-0472">Membrane</keyword>
<feature type="transmembrane region" description="Helical" evidence="7">
    <location>
        <begin position="251"/>
        <end position="275"/>
    </location>
</feature>
<keyword evidence="2" id="KW-1003">Cell membrane</keyword>
<feature type="transmembrane region" description="Helical" evidence="7">
    <location>
        <begin position="358"/>
        <end position="380"/>
    </location>
</feature>
<dbReference type="PANTHER" id="PTHR21421">
    <property type="entry name" value="GUSTATORY RECEPTOR"/>
    <property type="match status" value="1"/>
</dbReference>
<name>A0A226EJT6_FOLCA</name>
<feature type="transmembrane region" description="Helical" evidence="7">
    <location>
        <begin position="174"/>
        <end position="205"/>
    </location>
</feature>
<protein>
    <submittedName>
        <fullName evidence="8">Gustatory and odorant receptor 22</fullName>
    </submittedName>
</protein>
<dbReference type="InterPro" id="IPR013604">
    <property type="entry name" value="7TM_chemorcpt"/>
</dbReference>
<dbReference type="AlphaFoldDB" id="A0A226EJT6"/>
<dbReference type="GO" id="GO:0051606">
    <property type="term" value="P:detection of stimulus"/>
    <property type="evidence" value="ECO:0007669"/>
    <property type="project" value="UniProtKB-ARBA"/>
</dbReference>